<dbReference type="EMBL" id="JANBUJ010000732">
    <property type="protein sequence ID" value="KAJ2770431.1"/>
    <property type="molecule type" value="Genomic_DNA"/>
</dbReference>
<reference evidence="1" key="1">
    <citation type="submission" date="2022-07" db="EMBL/GenBank/DDBJ databases">
        <title>Phylogenomic reconstructions and comparative analyses of Kickxellomycotina fungi.</title>
        <authorList>
            <person name="Reynolds N.K."/>
            <person name="Stajich J.E."/>
            <person name="Barry K."/>
            <person name="Grigoriev I.V."/>
            <person name="Crous P."/>
            <person name="Smith M.E."/>
        </authorList>
    </citation>
    <scope>NUCLEOTIDE SEQUENCE</scope>
    <source>
        <strain evidence="1">CBS 109366</strain>
    </source>
</reference>
<sequence length="375" mass="39948">MQMPSPHPQYASMSDGHPRSRQQMHFPSVRDHHSAAHTRRPSTHASSGFGRHSSRSGSSMASSMASGQRHVPYSFLAVTKDCIKSLEIADVVPLVTTLTGALIYHFRNRKNSMLVPFGNPDWVEYVCNGAMFYSAYSFAKSHNIIGSIKSSLKKHGKHLAVPLSGDGKRSLSNVASHSTDGTRGLSNATTRSVDGKRGLASVAPAAATAEVRRLFGSAAMDPGNAIDEYDVRAAVPREAARRHYYDVYHSGSGVREAGPQVFDSAAAVRAAGPEVLGGAAAVRALRGETAQQLLQRDQAGPADKVRNMTIMDCALAEVADLLGRKAAAGPLGPADTIENVGRIALATIINIKTERHHRRSATPMHRANGMASVAA</sequence>
<name>A0ACC1JZC8_9FUNG</name>
<evidence type="ECO:0000313" key="2">
    <source>
        <dbReference type="Proteomes" id="UP001140234"/>
    </source>
</evidence>
<dbReference type="Proteomes" id="UP001140234">
    <property type="component" value="Unassembled WGS sequence"/>
</dbReference>
<proteinExistence type="predicted"/>
<gene>
    <name evidence="1" type="ORF">IWQ57_002667</name>
</gene>
<accession>A0ACC1JZC8</accession>
<evidence type="ECO:0000313" key="1">
    <source>
        <dbReference type="EMBL" id="KAJ2770431.1"/>
    </source>
</evidence>
<comment type="caution">
    <text evidence="1">The sequence shown here is derived from an EMBL/GenBank/DDBJ whole genome shotgun (WGS) entry which is preliminary data.</text>
</comment>
<keyword evidence="2" id="KW-1185">Reference proteome</keyword>
<organism evidence="1 2">
    <name type="scientific">Coemansia nantahalensis</name>
    <dbReference type="NCBI Taxonomy" id="2789366"/>
    <lineage>
        <taxon>Eukaryota</taxon>
        <taxon>Fungi</taxon>
        <taxon>Fungi incertae sedis</taxon>
        <taxon>Zoopagomycota</taxon>
        <taxon>Kickxellomycotina</taxon>
        <taxon>Kickxellomycetes</taxon>
        <taxon>Kickxellales</taxon>
        <taxon>Kickxellaceae</taxon>
        <taxon>Coemansia</taxon>
    </lineage>
</organism>
<protein>
    <submittedName>
        <fullName evidence="1">Uncharacterized protein</fullName>
    </submittedName>
</protein>